<dbReference type="InterPro" id="IPR009057">
    <property type="entry name" value="Homeodomain-like_sf"/>
</dbReference>
<dbReference type="Pfam" id="PF02311">
    <property type="entry name" value="AraC_binding"/>
    <property type="match status" value="1"/>
</dbReference>
<dbReference type="EMBL" id="JAVLVU010000001">
    <property type="protein sequence ID" value="MDT3403388.1"/>
    <property type="molecule type" value="Genomic_DNA"/>
</dbReference>
<evidence type="ECO:0000256" key="1">
    <source>
        <dbReference type="ARBA" id="ARBA00023015"/>
    </source>
</evidence>
<keyword evidence="6" id="KW-1185">Reference proteome</keyword>
<dbReference type="InterPro" id="IPR003313">
    <property type="entry name" value="AraC-bd"/>
</dbReference>
<dbReference type="InterPro" id="IPR014710">
    <property type="entry name" value="RmlC-like_jellyroll"/>
</dbReference>
<dbReference type="SUPFAM" id="SSF51215">
    <property type="entry name" value="Regulatory protein AraC"/>
    <property type="match status" value="1"/>
</dbReference>
<keyword evidence="2" id="KW-0238">DNA-binding</keyword>
<dbReference type="Pfam" id="PF12833">
    <property type="entry name" value="HTH_18"/>
    <property type="match status" value="1"/>
</dbReference>
<gene>
    <name evidence="5" type="ORF">QE417_002460</name>
</gene>
<accession>A0ABU3GUE1</accession>
<dbReference type="InterPro" id="IPR037923">
    <property type="entry name" value="HTH-like"/>
</dbReference>
<evidence type="ECO:0000256" key="2">
    <source>
        <dbReference type="ARBA" id="ARBA00023125"/>
    </source>
</evidence>
<evidence type="ECO:0000259" key="4">
    <source>
        <dbReference type="PROSITE" id="PS01124"/>
    </source>
</evidence>
<dbReference type="SUPFAM" id="SSF46689">
    <property type="entry name" value="Homeodomain-like"/>
    <property type="match status" value="1"/>
</dbReference>
<sequence length="286" mass="33622">MWILKQFDSLVIDDFEEDVYSYPDHAHAYYEMAYIHKGSGYHHLNQLVLPYRSGDLFLLSPGDHHFFDIKKSTHFTFIKFTDTYYQVRQHLMPNNWQLHTPASLMQLKIFKESKLVLEEPSRTILRKAVENIVAYDKHHKEAWASPVVFYQLLSILGIVREAAGKEHININGHFPKTEEISSYIHQQINNRDNLQITVIAPKFGIAPAYFSTYFKRSFGMSYRQYTDQYRNKLIEKRLLTGRLTLKQIANEFGFTDESHLVKYFKKQAGMSPSEFKKRILEASKSV</sequence>
<dbReference type="PANTHER" id="PTHR43280">
    <property type="entry name" value="ARAC-FAMILY TRANSCRIPTIONAL REGULATOR"/>
    <property type="match status" value="1"/>
</dbReference>
<evidence type="ECO:0000313" key="6">
    <source>
        <dbReference type="Proteomes" id="UP001258315"/>
    </source>
</evidence>
<feature type="domain" description="HTH araC/xylS-type" evidence="4">
    <location>
        <begin position="178"/>
        <end position="278"/>
    </location>
</feature>
<dbReference type="InterPro" id="IPR018060">
    <property type="entry name" value="HTH_AraC"/>
</dbReference>
<evidence type="ECO:0000256" key="3">
    <source>
        <dbReference type="ARBA" id="ARBA00023163"/>
    </source>
</evidence>
<dbReference type="Gene3D" id="1.10.10.60">
    <property type="entry name" value="Homeodomain-like"/>
    <property type="match status" value="2"/>
</dbReference>
<dbReference type="RefSeq" id="WP_311950338.1">
    <property type="nucleotide sequence ID" value="NZ_JAVLVU010000001.1"/>
</dbReference>
<protein>
    <submittedName>
        <fullName evidence="5">AraC-like DNA-binding protein</fullName>
    </submittedName>
</protein>
<proteinExistence type="predicted"/>
<keyword evidence="3" id="KW-0804">Transcription</keyword>
<organism evidence="5 6">
    <name type="scientific">Mucilaginibacter terrae</name>
    <dbReference type="NCBI Taxonomy" id="1955052"/>
    <lineage>
        <taxon>Bacteria</taxon>
        <taxon>Pseudomonadati</taxon>
        <taxon>Bacteroidota</taxon>
        <taxon>Sphingobacteriia</taxon>
        <taxon>Sphingobacteriales</taxon>
        <taxon>Sphingobacteriaceae</taxon>
        <taxon>Mucilaginibacter</taxon>
    </lineage>
</organism>
<dbReference type="SMART" id="SM00342">
    <property type="entry name" value="HTH_ARAC"/>
    <property type="match status" value="1"/>
</dbReference>
<dbReference type="PANTHER" id="PTHR43280:SF2">
    <property type="entry name" value="HTH-TYPE TRANSCRIPTIONAL REGULATOR EXSA"/>
    <property type="match status" value="1"/>
</dbReference>
<name>A0ABU3GUE1_9SPHI</name>
<comment type="caution">
    <text evidence="5">The sequence shown here is derived from an EMBL/GenBank/DDBJ whole genome shotgun (WGS) entry which is preliminary data.</text>
</comment>
<keyword evidence="1" id="KW-0805">Transcription regulation</keyword>
<evidence type="ECO:0000313" key="5">
    <source>
        <dbReference type="EMBL" id="MDT3403388.1"/>
    </source>
</evidence>
<dbReference type="Proteomes" id="UP001258315">
    <property type="component" value="Unassembled WGS sequence"/>
</dbReference>
<dbReference type="PROSITE" id="PS01124">
    <property type="entry name" value="HTH_ARAC_FAMILY_2"/>
    <property type="match status" value="1"/>
</dbReference>
<reference evidence="6" key="1">
    <citation type="submission" date="2023-07" db="EMBL/GenBank/DDBJ databases">
        <title>Functional and genomic diversity of the sorghum phyllosphere microbiome.</title>
        <authorList>
            <person name="Shade A."/>
        </authorList>
    </citation>
    <scope>NUCLEOTIDE SEQUENCE [LARGE SCALE GENOMIC DNA]</scope>
    <source>
        <strain evidence="6">SORGH_AS_0422</strain>
    </source>
</reference>
<dbReference type="Gene3D" id="2.60.120.10">
    <property type="entry name" value="Jelly Rolls"/>
    <property type="match status" value="1"/>
</dbReference>